<protein>
    <submittedName>
        <fullName evidence="1">Integrase regulator R</fullName>
    </submittedName>
</protein>
<accession>A0A379QT63</accession>
<gene>
    <name evidence="1" type="ORF">NCTC10718_00140</name>
</gene>
<dbReference type="AlphaFoldDB" id="A0A379QT63"/>
<name>A0A379QT63_SALER</name>
<dbReference type="Pfam" id="PF11358">
    <property type="entry name" value="DUF3158"/>
    <property type="match status" value="1"/>
</dbReference>
<proteinExistence type="predicted"/>
<sequence>MLSDHDYQPCARKSSLKGLLKAFKGKGELQTLLQELRETQAQLLQLQPALKQAVYALPVRYLPLVLCSNPARSGVSYLRWRNLDNNRSGSAALEEILTRPDTLPALRKTLLAIERQRQVLNMQLAVVTFMRRRIGQLTDVDLDFSLK</sequence>
<reference evidence="1 2" key="1">
    <citation type="submission" date="2018-06" db="EMBL/GenBank/DDBJ databases">
        <authorList>
            <consortium name="Pathogen Informatics"/>
            <person name="Doyle S."/>
        </authorList>
    </citation>
    <scope>NUCLEOTIDE SEQUENCE [LARGE SCALE GENOMIC DNA]</scope>
    <source>
        <strain evidence="1 2">NCTC10718</strain>
    </source>
</reference>
<organism evidence="1 2">
    <name type="scientific">Salmonella enterica</name>
    <name type="common">Salmonella choleraesuis</name>
    <dbReference type="NCBI Taxonomy" id="28901"/>
    <lineage>
        <taxon>Bacteria</taxon>
        <taxon>Pseudomonadati</taxon>
        <taxon>Pseudomonadota</taxon>
        <taxon>Gammaproteobacteria</taxon>
        <taxon>Enterobacterales</taxon>
        <taxon>Enterobacteriaceae</taxon>
        <taxon>Salmonella</taxon>
    </lineage>
</organism>
<dbReference type="Proteomes" id="UP000254332">
    <property type="component" value="Unassembled WGS sequence"/>
</dbReference>
<dbReference type="EMBL" id="UGWQ01000001">
    <property type="protein sequence ID" value="SUF67490.1"/>
    <property type="molecule type" value="Genomic_DNA"/>
</dbReference>
<dbReference type="InterPro" id="IPR021502">
    <property type="entry name" value="DUF3158"/>
</dbReference>
<evidence type="ECO:0000313" key="1">
    <source>
        <dbReference type="EMBL" id="SUF67490.1"/>
    </source>
</evidence>
<evidence type="ECO:0000313" key="2">
    <source>
        <dbReference type="Proteomes" id="UP000254332"/>
    </source>
</evidence>